<evidence type="ECO:0008006" key="4">
    <source>
        <dbReference type="Google" id="ProtNLM"/>
    </source>
</evidence>
<reference evidence="2" key="1">
    <citation type="submission" date="2020-03" db="EMBL/GenBank/DDBJ databases">
        <title>Draft Genome Sequence of Cylindrodendrum hubeiense.</title>
        <authorList>
            <person name="Buettner E."/>
            <person name="Kellner H."/>
        </authorList>
    </citation>
    <scope>NUCLEOTIDE SEQUENCE</scope>
    <source>
        <strain evidence="2">IHI 201604</strain>
    </source>
</reference>
<sequence>MDYGDENPETNVIGVDLSPIQPAFVPPNVEFHIDDIDEQWTYSQPFDYIHSRMMNFSIQDWPEYLRKIFDNLTPGGYVELQEVGVFAMSDDDTLNEDHDLAKCFKLLDEASIKHGRAYHAINKFKEIMIQAGFVDVVESRFMWPTNAWPKDKKHKELGIWNNENMSIALESLTMAAFTRAHGWTREEVTLFLAGVRKDMHNPNIHAYWPMYAPRPIISV</sequence>
<name>A0A9P5H8Q9_9HYPO</name>
<dbReference type="OrthoDB" id="2013972at2759"/>
<comment type="caution">
    <text evidence="2">The sequence shown here is derived from an EMBL/GenBank/DDBJ whole genome shotgun (WGS) entry which is preliminary data.</text>
</comment>
<accession>A0A9P5H8Q9</accession>
<protein>
    <recommendedName>
        <fullName evidence="4">Methyltransferase</fullName>
    </recommendedName>
</protein>
<keyword evidence="3" id="KW-1185">Reference proteome</keyword>
<evidence type="ECO:0000256" key="1">
    <source>
        <dbReference type="ARBA" id="ARBA00038158"/>
    </source>
</evidence>
<evidence type="ECO:0000313" key="2">
    <source>
        <dbReference type="EMBL" id="KAF7552152.1"/>
    </source>
</evidence>
<comment type="similarity">
    <text evidence="1">Belongs to the methyltransferase superfamily. LaeA methyltransferase family.</text>
</comment>
<gene>
    <name evidence="2" type="ORF">G7Z17_g4491</name>
</gene>
<dbReference type="Proteomes" id="UP000722485">
    <property type="component" value="Unassembled WGS sequence"/>
</dbReference>
<dbReference type="AlphaFoldDB" id="A0A9P5H8Q9"/>
<proteinExistence type="inferred from homology"/>
<dbReference type="InterPro" id="IPR029063">
    <property type="entry name" value="SAM-dependent_MTases_sf"/>
</dbReference>
<dbReference type="EMBL" id="JAANBB010000065">
    <property type="protein sequence ID" value="KAF7552152.1"/>
    <property type="molecule type" value="Genomic_DNA"/>
</dbReference>
<organism evidence="2 3">
    <name type="scientific">Cylindrodendrum hubeiense</name>
    <dbReference type="NCBI Taxonomy" id="595255"/>
    <lineage>
        <taxon>Eukaryota</taxon>
        <taxon>Fungi</taxon>
        <taxon>Dikarya</taxon>
        <taxon>Ascomycota</taxon>
        <taxon>Pezizomycotina</taxon>
        <taxon>Sordariomycetes</taxon>
        <taxon>Hypocreomycetidae</taxon>
        <taxon>Hypocreales</taxon>
        <taxon>Nectriaceae</taxon>
        <taxon>Cylindrodendrum</taxon>
    </lineage>
</organism>
<dbReference type="Pfam" id="PF13489">
    <property type="entry name" value="Methyltransf_23"/>
    <property type="match status" value="1"/>
</dbReference>
<dbReference type="Gene3D" id="3.40.50.150">
    <property type="entry name" value="Vaccinia Virus protein VP39"/>
    <property type="match status" value="1"/>
</dbReference>
<dbReference type="CDD" id="cd02440">
    <property type="entry name" value="AdoMet_MTases"/>
    <property type="match status" value="1"/>
</dbReference>
<dbReference type="PANTHER" id="PTHR43591:SF24">
    <property type="entry name" value="2-METHOXY-6-POLYPRENYL-1,4-BENZOQUINOL METHYLASE, MITOCHONDRIAL"/>
    <property type="match status" value="1"/>
</dbReference>
<dbReference type="PANTHER" id="PTHR43591">
    <property type="entry name" value="METHYLTRANSFERASE"/>
    <property type="match status" value="1"/>
</dbReference>
<evidence type="ECO:0000313" key="3">
    <source>
        <dbReference type="Proteomes" id="UP000722485"/>
    </source>
</evidence>
<dbReference type="GO" id="GO:0008168">
    <property type="term" value="F:methyltransferase activity"/>
    <property type="evidence" value="ECO:0007669"/>
    <property type="project" value="TreeGrafter"/>
</dbReference>
<dbReference type="SUPFAM" id="SSF53335">
    <property type="entry name" value="S-adenosyl-L-methionine-dependent methyltransferases"/>
    <property type="match status" value="1"/>
</dbReference>